<dbReference type="AlphaFoldDB" id="A0A0D0C8U9"/>
<keyword evidence="1" id="KW-0732">Signal</keyword>
<feature type="chain" id="PRO_5002208537" evidence="1">
    <location>
        <begin position="20"/>
        <end position="95"/>
    </location>
</feature>
<dbReference type="OrthoDB" id="2816750at2759"/>
<feature type="signal peptide" evidence="1">
    <location>
        <begin position="1"/>
        <end position="19"/>
    </location>
</feature>
<accession>A0A0D0C8U9</accession>
<proteinExistence type="predicted"/>
<gene>
    <name evidence="2" type="ORF">GYMLUDRAFT_181735</name>
</gene>
<name>A0A0D0C8U9_9AGAR</name>
<protein>
    <submittedName>
        <fullName evidence="2">Uncharacterized protein</fullName>
    </submittedName>
</protein>
<evidence type="ECO:0000313" key="3">
    <source>
        <dbReference type="Proteomes" id="UP000053593"/>
    </source>
</evidence>
<keyword evidence="3" id="KW-1185">Reference proteome</keyword>
<evidence type="ECO:0000256" key="1">
    <source>
        <dbReference type="SAM" id="SignalP"/>
    </source>
</evidence>
<dbReference type="EMBL" id="KN834870">
    <property type="protein sequence ID" value="KIK51213.1"/>
    <property type="molecule type" value="Genomic_DNA"/>
</dbReference>
<sequence>MQFSTTFAILAAFIAATSAASTSNLERRITDPGDPANLINCPPHGGADRCTFEKPCSRIRLNYGSQQQGHYIWYQYNVDNIPAGIQLEFQDACSS</sequence>
<reference evidence="2 3" key="1">
    <citation type="submission" date="2014-04" db="EMBL/GenBank/DDBJ databases">
        <title>Evolutionary Origins and Diversification of the Mycorrhizal Mutualists.</title>
        <authorList>
            <consortium name="DOE Joint Genome Institute"/>
            <consortium name="Mycorrhizal Genomics Consortium"/>
            <person name="Kohler A."/>
            <person name="Kuo A."/>
            <person name="Nagy L.G."/>
            <person name="Floudas D."/>
            <person name="Copeland A."/>
            <person name="Barry K.W."/>
            <person name="Cichocki N."/>
            <person name="Veneault-Fourrey C."/>
            <person name="LaButti K."/>
            <person name="Lindquist E.A."/>
            <person name="Lipzen A."/>
            <person name="Lundell T."/>
            <person name="Morin E."/>
            <person name="Murat C."/>
            <person name="Riley R."/>
            <person name="Ohm R."/>
            <person name="Sun H."/>
            <person name="Tunlid A."/>
            <person name="Henrissat B."/>
            <person name="Grigoriev I.V."/>
            <person name="Hibbett D.S."/>
            <person name="Martin F."/>
        </authorList>
    </citation>
    <scope>NUCLEOTIDE SEQUENCE [LARGE SCALE GENOMIC DNA]</scope>
    <source>
        <strain evidence="2 3">FD-317 M1</strain>
    </source>
</reference>
<dbReference type="Proteomes" id="UP000053593">
    <property type="component" value="Unassembled WGS sequence"/>
</dbReference>
<evidence type="ECO:0000313" key="2">
    <source>
        <dbReference type="EMBL" id="KIK51213.1"/>
    </source>
</evidence>
<dbReference type="HOGENOM" id="CLU_2359959_0_0_1"/>
<organism evidence="2 3">
    <name type="scientific">Collybiopsis luxurians FD-317 M1</name>
    <dbReference type="NCBI Taxonomy" id="944289"/>
    <lineage>
        <taxon>Eukaryota</taxon>
        <taxon>Fungi</taxon>
        <taxon>Dikarya</taxon>
        <taxon>Basidiomycota</taxon>
        <taxon>Agaricomycotina</taxon>
        <taxon>Agaricomycetes</taxon>
        <taxon>Agaricomycetidae</taxon>
        <taxon>Agaricales</taxon>
        <taxon>Marasmiineae</taxon>
        <taxon>Omphalotaceae</taxon>
        <taxon>Collybiopsis</taxon>
        <taxon>Collybiopsis luxurians</taxon>
    </lineage>
</organism>